<feature type="compositionally biased region" description="Polar residues" evidence="1">
    <location>
        <begin position="343"/>
        <end position="375"/>
    </location>
</feature>
<keyword evidence="3" id="KW-1185">Reference proteome</keyword>
<feature type="compositionally biased region" description="Polar residues" evidence="1">
    <location>
        <begin position="1023"/>
        <end position="1039"/>
    </location>
</feature>
<evidence type="ECO:0000313" key="2">
    <source>
        <dbReference type="EMBL" id="GMM38552.1"/>
    </source>
</evidence>
<accession>A0AAV5QVF6</accession>
<feature type="compositionally biased region" description="Polar residues" evidence="1">
    <location>
        <begin position="553"/>
        <end position="566"/>
    </location>
</feature>
<feature type="compositionally biased region" description="Polar residues" evidence="1">
    <location>
        <begin position="409"/>
        <end position="431"/>
    </location>
</feature>
<gene>
    <name evidence="2" type="ORF">DASC09_058910</name>
</gene>
<feature type="compositionally biased region" description="Basic and acidic residues" evidence="1">
    <location>
        <begin position="767"/>
        <end position="782"/>
    </location>
</feature>
<feature type="compositionally biased region" description="Polar residues" evidence="1">
    <location>
        <begin position="601"/>
        <end position="628"/>
    </location>
</feature>
<feature type="compositionally biased region" description="Low complexity" evidence="1">
    <location>
        <begin position="961"/>
        <end position="986"/>
    </location>
</feature>
<feature type="compositionally biased region" description="Low complexity" evidence="1">
    <location>
        <begin position="994"/>
        <end position="1004"/>
    </location>
</feature>
<feature type="compositionally biased region" description="Low complexity" evidence="1">
    <location>
        <begin position="812"/>
        <end position="823"/>
    </location>
</feature>
<feature type="region of interest" description="Disordered" evidence="1">
    <location>
        <begin position="210"/>
        <end position="299"/>
    </location>
</feature>
<organism evidence="2 3">
    <name type="scientific">Saccharomycopsis crataegensis</name>
    <dbReference type="NCBI Taxonomy" id="43959"/>
    <lineage>
        <taxon>Eukaryota</taxon>
        <taxon>Fungi</taxon>
        <taxon>Dikarya</taxon>
        <taxon>Ascomycota</taxon>
        <taxon>Saccharomycotina</taxon>
        <taxon>Saccharomycetes</taxon>
        <taxon>Saccharomycopsidaceae</taxon>
        <taxon>Saccharomycopsis</taxon>
    </lineage>
</organism>
<feature type="compositionally biased region" description="Polar residues" evidence="1">
    <location>
        <begin position="281"/>
        <end position="290"/>
    </location>
</feature>
<dbReference type="EMBL" id="BTFZ01000020">
    <property type="protein sequence ID" value="GMM38552.1"/>
    <property type="molecule type" value="Genomic_DNA"/>
</dbReference>
<feature type="compositionally biased region" description="Basic and acidic residues" evidence="1">
    <location>
        <begin position="390"/>
        <end position="408"/>
    </location>
</feature>
<feature type="compositionally biased region" description="Polar residues" evidence="1">
    <location>
        <begin position="951"/>
        <end position="960"/>
    </location>
</feature>
<dbReference type="RefSeq" id="XP_064855547.1">
    <property type="nucleotide sequence ID" value="XM_064999475.1"/>
</dbReference>
<feature type="region of interest" description="Disordered" evidence="1">
    <location>
        <begin position="327"/>
        <end position="443"/>
    </location>
</feature>
<feature type="region of interest" description="Disordered" evidence="1">
    <location>
        <begin position="497"/>
        <end position="710"/>
    </location>
</feature>
<dbReference type="AlphaFoldDB" id="A0AAV5QVF6"/>
<evidence type="ECO:0000313" key="3">
    <source>
        <dbReference type="Proteomes" id="UP001360560"/>
    </source>
</evidence>
<protein>
    <submittedName>
        <fullName evidence="2">Uncharacterized protein</fullName>
    </submittedName>
</protein>
<feature type="compositionally biased region" description="Low complexity" evidence="1">
    <location>
        <begin position="857"/>
        <end position="897"/>
    </location>
</feature>
<feature type="compositionally biased region" description="Polar residues" evidence="1">
    <location>
        <begin position="212"/>
        <end position="232"/>
    </location>
</feature>
<feature type="compositionally biased region" description="Low complexity" evidence="1">
    <location>
        <begin position="786"/>
        <end position="796"/>
    </location>
</feature>
<feature type="compositionally biased region" description="Low complexity" evidence="1">
    <location>
        <begin position="244"/>
        <end position="256"/>
    </location>
</feature>
<feature type="compositionally biased region" description="Polar residues" evidence="1">
    <location>
        <begin position="577"/>
        <end position="587"/>
    </location>
</feature>
<feature type="compositionally biased region" description="Polar residues" evidence="1">
    <location>
        <begin position="639"/>
        <end position="662"/>
    </location>
</feature>
<dbReference type="GeneID" id="90076540"/>
<feature type="compositionally biased region" description="Polar residues" evidence="1">
    <location>
        <begin position="497"/>
        <end position="526"/>
    </location>
</feature>
<sequence length="1063" mass="111450">MAFTNPMTQRLSPLERMNLIQLKQHLRQERYYRLKRIQHNLSMKERKNQQNLIDKICEHVEATSQKYRKLNQDSKRKLLTAGPSSSVNENNKQLVLSSDKNKQMVLPGDSKKRKFGLFSADFSYDDILAEENNKITSKEFEKDNSILHITKNNNNGHALSEGTSKSINKHPSNNSFMKVNPSSGFRFTKKNLSLLKPSEVDIAESTRAEETIVNTQDTPSKIVTGTQPSMFGSSIPIKQGNTTLSEPAASSSPSLAQEKPKPSTGFTLGSIKKAETEDQSNKSFSIGSNPLSSTGTSHSLFSSISKAGAEKEAASKAPVSSFKFGNSSNVIADKPVGNELEGTKSSNGGFLFGKNSSKPATSNGLNFSFGTNSSKSDTKALKEPTIAKTDVIKENESEAKENSSDDNKTTASFSFGKSNSSEKPFQFNKSAAGSFGKPVTDNKVKSEKTSLFSFGKSVDDKKVENTKTPAFSFSKPVGDNKVEEEAPVFSLGNSKTTLAEKSTGQSSNVGFNFGSSLGGENNSTKPKLTFGDISTKSSSAAEEKEKPATASSGFSFANNNKDTSAPFSFDKALPTDTKASSNPTSTFAFGGQSKETKLGPQISTAAVSESGSSIFGNDLNKISDSKPTTGGFGLKKSSEASGATSIFSFGKTQPSADSTQAKKSPLFGNVSTTDSTKPFTFGGSNPTNSSTSAASPSPGFNFGSAKTSSASGSATAFNFGATNTKIVGATTPNFGFGKNMNADEAPKKSTLNSSFGNQMSDNNNLFGEKRSFETNDEPDMKKKGAFGSSFGNNSNSLATPKPAQPIFGGASGSTSFNFSGSSSKTPMNGGSKFNFGNVDGQQSQPRSSTPFGTTQASGVNNSNNNQISSNPGSSGFNFGNNSNSNNNNNNNSNSSGAFGNKIADGNGFSFGGASNSSSNANNAFGNNGFGNNSQSNSGGFNFGAQNNGSAFGSMNNSGSPFGNTSNNGGAFSGNNNSQNNNNNNSNQGGGNGGFNFSFGAGNNSALPDPTSVFGNPGTPNPPQMNAGNTSNGFNFAQGSTPPVTPGTTGTPRRILHPRGRLRR</sequence>
<feature type="region of interest" description="Disordered" evidence="1">
    <location>
        <begin position="732"/>
        <end position="897"/>
    </location>
</feature>
<comment type="caution">
    <text evidence="2">The sequence shown here is derived from an EMBL/GenBank/DDBJ whole genome shotgun (WGS) entry which is preliminary data.</text>
</comment>
<feature type="compositionally biased region" description="Basic residues" evidence="1">
    <location>
        <begin position="1053"/>
        <end position="1063"/>
    </location>
</feature>
<proteinExistence type="predicted"/>
<feature type="compositionally biased region" description="Polar residues" evidence="1">
    <location>
        <begin position="669"/>
        <end position="678"/>
    </location>
</feature>
<feature type="region of interest" description="Disordered" evidence="1">
    <location>
        <begin position="951"/>
        <end position="1063"/>
    </location>
</feature>
<feature type="compositionally biased region" description="Low complexity" evidence="1">
    <location>
        <begin position="680"/>
        <end position="710"/>
    </location>
</feature>
<evidence type="ECO:0000256" key="1">
    <source>
        <dbReference type="SAM" id="MobiDB-lite"/>
    </source>
</evidence>
<dbReference type="Proteomes" id="UP001360560">
    <property type="component" value="Unassembled WGS sequence"/>
</dbReference>
<feature type="compositionally biased region" description="Polar residues" evidence="1">
    <location>
        <begin position="839"/>
        <end position="856"/>
    </location>
</feature>
<reference evidence="2 3" key="1">
    <citation type="journal article" date="2023" name="Elife">
        <title>Identification of key yeast species and microbe-microbe interactions impacting larval growth of Drosophila in the wild.</title>
        <authorList>
            <person name="Mure A."/>
            <person name="Sugiura Y."/>
            <person name="Maeda R."/>
            <person name="Honda K."/>
            <person name="Sakurai N."/>
            <person name="Takahashi Y."/>
            <person name="Watada M."/>
            <person name="Katoh T."/>
            <person name="Gotoh A."/>
            <person name="Gotoh Y."/>
            <person name="Taniguchi I."/>
            <person name="Nakamura K."/>
            <person name="Hayashi T."/>
            <person name="Katayama T."/>
            <person name="Uemura T."/>
            <person name="Hattori Y."/>
        </authorList>
    </citation>
    <scope>NUCLEOTIDE SEQUENCE [LARGE SCALE GENOMIC DNA]</scope>
    <source>
        <strain evidence="2 3">SC-9</strain>
    </source>
</reference>
<feature type="compositionally biased region" description="Polar residues" evidence="1">
    <location>
        <begin position="749"/>
        <end position="765"/>
    </location>
</feature>
<name>A0AAV5QVF6_9ASCO</name>